<evidence type="ECO:0000313" key="3">
    <source>
        <dbReference type="Proteomes" id="UP000198432"/>
    </source>
</evidence>
<protein>
    <recommendedName>
        <fullName evidence="1">HD domain-containing protein</fullName>
    </recommendedName>
</protein>
<evidence type="ECO:0000259" key="1">
    <source>
        <dbReference type="PROSITE" id="PS51831"/>
    </source>
</evidence>
<gene>
    <name evidence="2" type="ORF">SAMN06296052_1092</name>
</gene>
<dbReference type="Gene3D" id="1.20.58.1910">
    <property type="match status" value="1"/>
</dbReference>
<dbReference type="InterPro" id="IPR006674">
    <property type="entry name" value="HD_domain"/>
</dbReference>
<dbReference type="Gene3D" id="1.10.472.50">
    <property type="entry name" value="HD-domain/PDEase-like"/>
    <property type="match status" value="1"/>
</dbReference>
<dbReference type="PROSITE" id="PS51831">
    <property type="entry name" value="HD"/>
    <property type="match status" value="1"/>
</dbReference>
<dbReference type="CDD" id="cd00077">
    <property type="entry name" value="HDc"/>
    <property type="match status" value="1"/>
</dbReference>
<accession>A0A239FJQ0</accession>
<dbReference type="InterPro" id="IPR003607">
    <property type="entry name" value="HD/PDEase_dom"/>
</dbReference>
<dbReference type="OrthoDB" id="9797344at2"/>
<feature type="domain" description="HD" evidence="1">
    <location>
        <begin position="27"/>
        <end position="130"/>
    </location>
</feature>
<proteinExistence type="predicted"/>
<dbReference type="AlphaFoldDB" id="A0A239FJQ0"/>
<name>A0A239FJQ0_9BACT</name>
<keyword evidence="3" id="KW-1185">Reference proteome</keyword>
<dbReference type="SUPFAM" id="SSF109604">
    <property type="entry name" value="HD-domain/PDEase-like"/>
    <property type="match status" value="1"/>
</dbReference>
<dbReference type="EMBL" id="FZOQ01000009">
    <property type="protein sequence ID" value="SNS57170.1"/>
    <property type="molecule type" value="Genomic_DNA"/>
</dbReference>
<dbReference type="PANTHER" id="PTHR33594:SF1">
    <property type="entry name" value="HD_PDEASE DOMAIN-CONTAINING PROTEIN"/>
    <property type="match status" value="1"/>
</dbReference>
<evidence type="ECO:0000313" key="2">
    <source>
        <dbReference type="EMBL" id="SNS57170.1"/>
    </source>
</evidence>
<organism evidence="2 3">
    <name type="scientific">Pontibacter ummariensis</name>
    <dbReference type="NCBI Taxonomy" id="1610492"/>
    <lineage>
        <taxon>Bacteria</taxon>
        <taxon>Pseudomonadati</taxon>
        <taxon>Bacteroidota</taxon>
        <taxon>Cytophagia</taxon>
        <taxon>Cytophagales</taxon>
        <taxon>Hymenobacteraceae</taxon>
        <taxon>Pontibacter</taxon>
    </lineage>
</organism>
<sequence>MQNQKEIIAETADYVKELLSGEGSGHDWWHIYRVWKNAKAIAAQEKADLFIVELAALLHDIGDHKFHDGDETVGPRMARAWLGKHQVPEEVINHTCTIIKDLSYKGAGTSSAMASIEGQIVQDADRLDAIGAIGIARTFAYGGHKNRELYNPNIQPVLHDSFETYKASTAPTINHFYEKLLLLKDRMHTTTAKAMAQDRHQYMENFLQQFYAEWEGER</sequence>
<dbReference type="SMART" id="SM00471">
    <property type="entry name" value="HDc"/>
    <property type="match status" value="1"/>
</dbReference>
<dbReference type="Pfam" id="PF01966">
    <property type="entry name" value="HD"/>
    <property type="match status" value="1"/>
</dbReference>
<reference evidence="3" key="1">
    <citation type="submission" date="2017-06" db="EMBL/GenBank/DDBJ databases">
        <authorList>
            <person name="Varghese N."/>
            <person name="Submissions S."/>
        </authorList>
    </citation>
    <scope>NUCLEOTIDE SEQUENCE [LARGE SCALE GENOMIC DNA]</scope>
    <source>
        <strain evidence="3">NKM1</strain>
    </source>
</reference>
<dbReference type="PANTHER" id="PTHR33594">
    <property type="entry name" value="SUPERFAMILY HYDROLASE, PUTATIVE (AFU_ORTHOLOGUE AFUA_1G03035)-RELATED"/>
    <property type="match status" value="1"/>
</dbReference>
<dbReference type="RefSeq" id="WP_089319265.1">
    <property type="nucleotide sequence ID" value="NZ_FZOQ01000009.1"/>
</dbReference>
<dbReference type="Proteomes" id="UP000198432">
    <property type="component" value="Unassembled WGS sequence"/>
</dbReference>